<dbReference type="AlphaFoldDB" id="C4FFC1"/>
<dbReference type="Proteomes" id="UP000006408">
    <property type="component" value="Unassembled WGS sequence"/>
</dbReference>
<evidence type="ECO:0008006" key="3">
    <source>
        <dbReference type="Google" id="ProtNLM"/>
    </source>
</evidence>
<protein>
    <recommendedName>
        <fullName evidence="3">MmcQ/YjbR family DNA-binding protein</fullName>
    </recommendedName>
</protein>
<evidence type="ECO:0000313" key="2">
    <source>
        <dbReference type="Proteomes" id="UP000006408"/>
    </source>
</evidence>
<dbReference type="InterPro" id="IPR058532">
    <property type="entry name" value="YjbR/MT2646/Rv2570-like"/>
</dbReference>
<gene>
    <name evidence="1" type="ORF">BIFANG_03021</name>
</gene>
<name>C4FFC1_9BIFI</name>
<sequence>MMGGAVNRGELESFIAENFGVDADYPWARYPTHAVFRHGDNRKWFALIMDVPRNRLGLQGAEPLAVLNVKCDPFLIGSLREEPGCFPAYHMSKDTWITVALDGSVADGMIAMLLDMSYQLTASKTRGSRTK</sequence>
<dbReference type="Pfam" id="PF04237">
    <property type="entry name" value="YjbR"/>
    <property type="match status" value="1"/>
</dbReference>
<dbReference type="EMBL" id="ABYS02000004">
    <property type="protein sequence ID" value="EEP21652.1"/>
    <property type="molecule type" value="Genomic_DNA"/>
</dbReference>
<dbReference type="eggNOG" id="COG2315">
    <property type="taxonomic scope" value="Bacteria"/>
</dbReference>
<dbReference type="PANTHER" id="PTHR35145">
    <property type="entry name" value="CYTOPLASMIC PROTEIN-RELATED"/>
    <property type="match status" value="1"/>
</dbReference>
<dbReference type="InterPro" id="IPR007351">
    <property type="entry name" value="YjbR"/>
</dbReference>
<dbReference type="SUPFAM" id="SSF142906">
    <property type="entry name" value="YjbR-like"/>
    <property type="match status" value="1"/>
</dbReference>
<dbReference type="RefSeq" id="WP_003826566.1">
    <property type="nucleotide sequence ID" value="NZ_GG663535.1"/>
</dbReference>
<reference evidence="1" key="1">
    <citation type="submission" date="2009-04" db="EMBL/GenBank/DDBJ databases">
        <authorList>
            <person name="Weinstock G."/>
            <person name="Sodergren E."/>
            <person name="Clifton S."/>
            <person name="Fulton L."/>
            <person name="Fulton B."/>
            <person name="Courtney L."/>
            <person name="Fronick C."/>
            <person name="Harrison M."/>
            <person name="Strong C."/>
            <person name="Farmer C."/>
            <person name="Delahaunty K."/>
            <person name="Markovic C."/>
            <person name="Hall O."/>
            <person name="Minx P."/>
            <person name="Tomlinson C."/>
            <person name="Mitreva M."/>
            <person name="Nelson J."/>
            <person name="Hou S."/>
            <person name="Wollam A."/>
            <person name="Pepin K.H."/>
            <person name="Johnson M."/>
            <person name="Bhonagiri V."/>
            <person name="Nash W.E."/>
            <person name="Warren W."/>
            <person name="Chinwalla A."/>
            <person name="Mardis E.R."/>
            <person name="Wilson R.K."/>
        </authorList>
    </citation>
    <scope>NUCLEOTIDE SEQUENCE [LARGE SCALE GENOMIC DNA]</scope>
    <source>
        <strain evidence="1">DSM 20098</strain>
    </source>
</reference>
<dbReference type="InterPro" id="IPR038056">
    <property type="entry name" value="YjbR-like_sf"/>
</dbReference>
<dbReference type="Gene3D" id="3.90.1150.30">
    <property type="match status" value="1"/>
</dbReference>
<dbReference type="HOGENOM" id="CLU_105851_5_0_11"/>
<organism evidence="1 2">
    <name type="scientific">Bifidobacterium angulatum DSM 20098 = JCM 7096</name>
    <dbReference type="NCBI Taxonomy" id="518635"/>
    <lineage>
        <taxon>Bacteria</taxon>
        <taxon>Bacillati</taxon>
        <taxon>Actinomycetota</taxon>
        <taxon>Actinomycetes</taxon>
        <taxon>Bifidobacteriales</taxon>
        <taxon>Bifidobacteriaceae</taxon>
        <taxon>Bifidobacterium</taxon>
    </lineage>
</organism>
<comment type="caution">
    <text evidence="1">The sequence shown here is derived from an EMBL/GenBank/DDBJ whole genome shotgun (WGS) entry which is preliminary data.</text>
</comment>
<dbReference type="PANTHER" id="PTHR35145:SF1">
    <property type="entry name" value="CYTOPLASMIC PROTEIN"/>
    <property type="match status" value="1"/>
</dbReference>
<keyword evidence="2" id="KW-1185">Reference proteome</keyword>
<evidence type="ECO:0000313" key="1">
    <source>
        <dbReference type="EMBL" id="EEP21652.1"/>
    </source>
</evidence>
<dbReference type="PATRIC" id="fig|518635.7.peg.953"/>
<proteinExistence type="predicted"/>
<accession>C4FFC1</accession>